<name>A0AAD8RYK0_LOLMU</name>
<organism evidence="2 3">
    <name type="scientific">Lolium multiflorum</name>
    <name type="common">Italian ryegrass</name>
    <name type="synonym">Lolium perenne subsp. multiflorum</name>
    <dbReference type="NCBI Taxonomy" id="4521"/>
    <lineage>
        <taxon>Eukaryota</taxon>
        <taxon>Viridiplantae</taxon>
        <taxon>Streptophyta</taxon>
        <taxon>Embryophyta</taxon>
        <taxon>Tracheophyta</taxon>
        <taxon>Spermatophyta</taxon>
        <taxon>Magnoliopsida</taxon>
        <taxon>Liliopsida</taxon>
        <taxon>Poales</taxon>
        <taxon>Poaceae</taxon>
        <taxon>BOP clade</taxon>
        <taxon>Pooideae</taxon>
        <taxon>Poodae</taxon>
        <taxon>Poeae</taxon>
        <taxon>Poeae Chloroplast Group 2 (Poeae type)</taxon>
        <taxon>Loliodinae</taxon>
        <taxon>Loliinae</taxon>
        <taxon>Lolium</taxon>
    </lineage>
</organism>
<dbReference type="Proteomes" id="UP001231189">
    <property type="component" value="Unassembled WGS sequence"/>
</dbReference>
<evidence type="ECO:0000313" key="3">
    <source>
        <dbReference type="Proteomes" id="UP001231189"/>
    </source>
</evidence>
<feature type="domain" description="KIB1-4 beta-propeller" evidence="1">
    <location>
        <begin position="78"/>
        <end position="367"/>
    </location>
</feature>
<accession>A0AAD8RYK0</accession>
<dbReference type="PANTHER" id="PTHR45560">
    <property type="entry name" value="OS04G0163150 PROTEIN-RELATED"/>
    <property type="match status" value="1"/>
</dbReference>
<dbReference type="Pfam" id="PF03478">
    <property type="entry name" value="Beta-prop_KIB1-4"/>
    <property type="match status" value="1"/>
</dbReference>
<protein>
    <recommendedName>
        <fullName evidence="1">KIB1-4 beta-propeller domain-containing protein</fullName>
    </recommendedName>
</protein>
<comment type="caution">
    <text evidence="2">The sequence shown here is derived from an EMBL/GenBank/DDBJ whole genome shotgun (WGS) entry which is preliminary data.</text>
</comment>
<keyword evidence="3" id="KW-1185">Reference proteome</keyword>
<gene>
    <name evidence="2" type="ORF">QYE76_059393</name>
</gene>
<dbReference type="PANTHER" id="PTHR45560:SF4">
    <property type="entry name" value="OS04G0164500 PROTEIN"/>
    <property type="match status" value="1"/>
</dbReference>
<reference evidence="2" key="1">
    <citation type="submission" date="2023-07" db="EMBL/GenBank/DDBJ databases">
        <title>A chromosome-level genome assembly of Lolium multiflorum.</title>
        <authorList>
            <person name="Chen Y."/>
            <person name="Copetti D."/>
            <person name="Kolliker R."/>
            <person name="Studer B."/>
        </authorList>
    </citation>
    <scope>NUCLEOTIDE SEQUENCE</scope>
    <source>
        <strain evidence="2">02402/16</strain>
        <tissue evidence="2">Leaf</tissue>
    </source>
</reference>
<sequence>MARSNGDAAKRPEAAGLGQLPPELLANIHDRLEFLDRIAFATVFAASCGCDDDNIFSPPAPWLLLTGEKNKDSATATLFSFADRRAATVRASDPAMRGHLVIGSSRGWLATADDSGQIYVVNPATGEQRAFPDINTMGVFLPSTDDLWSFKVWIERFLTARFGGGPPFPDNGCGPERDGETTFHGWEMGTRFYRKVILAIGRCPESHAAMLILNRKFGAPAFATAEDGGAWRLAPSPDGVEDAIHHDGRFHSVSYWGVVEAWERDAESGAYTSTAVAPRLLTIVGNIGGKERKSPCKYLAAAPDGRLMVVVKHVQIQLAKHEWHRWLDMRRWAFKVHVLGDDGQWRDIGNAALFVGVNNSLCMHREKDMDYSDDDDERDGHVVDEDVGVYSFKEVQAVGVYSLKDGTVKKIGGLNRQTYRSFTYTPPVWITPSIP</sequence>
<dbReference type="AlphaFoldDB" id="A0AAD8RYK0"/>
<proteinExistence type="predicted"/>
<evidence type="ECO:0000313" key="2">
    <source>
        <dbReference type="EMBL" id="KAK1641588.1"/>
    </source>
</evidence>
<evidence type="ECO:0000259" key="1">
    <source>
        <dbReference type="Pfam" id="PF03478"/>
    </source>
</evidence>
<dbReference type="EMBL" id="JAUUTY010000004">
    <property type="protein sequence ID" value="KAK1641588.1"/>
    <property type="molecule type" value="Genomic_DNA"/>
</dbReference>
<dbReference type="InterPro" id="IPR005174">
    <property type="entry name" value="KIB1-4_b-propeller"/>
</dbReference>